<protein>
    <submittedName>
        <fullName evidence="9">Putative membrane protein YeiH</fullName>
    </submittedName>
</protein>
<dbReference type="Proteomes" id="UP000539075">
    <property type="component" value="Unassembled WGS sequence"/>
</dbReference>
<dbReference type="AlphaFoldDB" id="A0A7W8C0I9"/>
<dbReference type="EMBL" id="JACHGO010000003">
    <property type="protein sequence ID" value="MBB5143336.1"/>
    <property type="molecule type" value="Genomic_DNA"/>
</dbReference>
<dbReference type="Pfam" id="PF03458">
    <property type="entry name" value="Gly_transporter"/>
    <property type="match status" value="1"/>
</dbReference>
<evidence type="ECO:0000256" key="4">
    <source>
        <dbReference type="ARBA" id="ARBA00022692"/>
    </source>
</evidence>
<dbReference type="InterPro" id="IPR005115">
    <property type="entry name" value="Gly_transporter"/>
</dbReference>
<keyword evidence="4 7" id="KW-0812">Transmembrane</keyword>
<keyword evidence="6 7" id="KW-0472">Membrane</keyword>
<evidence type="ECO:0000256" key="1">
    <source>
        <dbReference type="ARBA" id="ARBA00004651"/>
    </source>
</evidence>
<feature type="transmembrane region" description="Helical" evidence="7">
    <location>
        <begin position="150"/>
        <end position="168"/>
    </location>
</feature>
<name>A0A7W8C0I9_9BACT</name>
<feature type="transmembrane region" description="Helical" evidence="7">
    <location>
        <begin position="31"/>
        <end position="50"/>
    </location>
</feature>
<keyword evidence="10" id="KW-1185">Reference proteome</keyword>
<keyword evidence="5 7" id="KW-1133">Transmembrane helix</keyword>
<comment type="caution">
    <text evidence="9">The sequence shown here is derived from an EMBL/GenBank/DDBJ whole genome shotgun (WGS) entry which is preliminary data.</text>
</comment>
<feature type="transmembrane region" description="Helical" evidence="7">
    <location>
        <begin position="115"/>
        <end position="138"/>
    </location>
</feature>
<evidence type="ECO:0000313" key="10">
    <source>
        <dbReference type="Proteomes" id="UP000539075"/>
    </source>
</evidence>
<accession>A0A7W8C0I9</accession>
<evidence type="ECO:0000256" key="7">
    <source>
        <dbReference type="SAM" id="Phobius"/>
    </source>
</evidence>
<dbReference type="GO" id="GO:0005886">
    <property type="term" value="C:plasma membrane"/>
    <property type="evidence" value="ECO:0007669"/>
    <property type="project" value="UniProtKB-SubCell"/>
</dbReference>
<organism evidence="9 10">
    <name type="scientific">Desulfovibrio intestinalis</name>
    <dbReference type="NCBI Taxonomy" id="58621"/>
    <lineage>
        <taxon>Bacteria</taxon>
        <taxon>Pseudomonadati</taxon>
        <taxon>Thermodesulfobacteriota</taxon>
        <taxon>Desulfovibrionia</taxon>
        <taxon>Desulfovibrionales</taxon>
        <taxon>Desulfovibrionaceae</taxon>
        <taxon>Desulfovibrio</taxon>
    </lineage>
</organism>
<dbReference type="PANTHER" id="PTHR30506:SF3">
    <property type="entry name" value="UPF0126 INNER MEMBRANE PROTEIN YADS-RELATED"/>
    <property type="match status" value="1"/>
</dbReference>
<comment type="similarity">
    <text evidence="2">Belongs to the UPF0126 family.</text>
</comment>
<dbReference type="RefSeq" id="WP_183718742.1">
    <property type="nucleotide sequence ID" value="NZ_JACHGO010000003.1"/>
</dbReference>
<evidence type="ECO:0000256" key="3">
    <source>
        <dbReference type="ARBA" id="ARBA00022475"/>
    </source>
</evidence>
<comment type="subcellular location">
    <subcellularLocation>
        <location evidence="1">Cell membrane</location>
        <topology evidence="1">Multi-pass membrane protein</topology>
    </subcellularLocation>
</comment>
<feature type="domain" description="Glycine transporter" evidence="8">
    <location>
        <begin position="92"/>
        <end position="164"/>
    </location>
</feature>
<evidence type="ECO:0000256" key="5">
    <source>
        <dbReference type="ARBA" id="ARBA00022989"/>
    </source>
</evidence>
<evidence type="ECO:0000256" key="6">
    <source>
        <dbReference type="ARBA" id="ARBA00023136"/>
    </source>
</evidence>
<feature type="transmembrane region" description="Helical" evidence="7">
    <location>
        <begin position="6"/>
        <end position="24"/>
    </location>
</feature>
<dbReference type="PANTHER" id="PTHR30506">
    <property type="entry name" value="INNER MEMBRANE PROTEIN"/>
    <property type="match status" value="1"/>
</dbReference>
<evidence type="ECO:0000313" key="9">
    <source>
        <dbReference type="EMBL" id="MBB5143336.1"/>
    </source>
</evidence>
<keyword evidence="3" id="KW-1003">Cell membrane</keyword>
<proteinExistence type="inferred from homology"/>
<feature type="transmembrane region" description="Helical" evidence="7">
    <location>
        <begin position="90"/>
        <end position="109"/>
    </location>
</feature>
<evidence type="ECO:0000256" key="2">
    <source>
        <dbReference type="ARBA" id="ARBA00008193"/>
    </source>
</evidence>
<evidence type="ECO:0000259" key="8">
    <source>
        <dbReference type="Pfam" id="PF03458"/>
    </source>
</evidence>
<feature type="transmembrane region" description="Helical" evidence="7">
    <location>
        <begin position="65"/>
        <end position="83"/>
    </location>
</feature>
<reference evidence="9 10" key="1">
    <citation type="submission" date="2020-08" db="EMBL/GenBank/DDBJ databases">
        <title>Genomic Encyclopedia of Type Strains, Phase IV (KMG-IV): sequencing the most valuable type-strain genomes for metagenomic binning, comparative biology and taxonomic classification.</title>
        <authorList>
            <person name="Goeker M."/>
        </authorList>
    </citation>
    <scope>NUCLEOTIDE SEQUENCE [LARGE SCALE GENOMIC DNA]</scope>
    <source>
        <strain evidence="9 10">DSM 11275</strain>
    </source>
</reference>
<gene>
    <name evidence="9" type="ORF">HNQ38_001424</name>
</gene>
<sequence>MAQDPLLYVLDLAASFMLAAAASCRARSGGAHFSGAAVLACLAGLAAPLLRESLLGHPVLALNRGDYLAISVAGSLIGVLAARSRHSWRAFYWLDSLGLSLAAAVAAVAGFFSGLGITGCLVLGVVSALAGGVVRDVALGDSARFVEEDLYATAAALGAMLTLAVLMYGGAAPWQGALAGCGLVLVLRGLRLRRGDMGPI</sequence>